<dbReference type="InterPro" id="IPR036412">
    <property type="entry name" value="HAD-like_sf"/>
</dbReference>
<protein>
    <submittedName>
        <fullName evidence="2">HAD family phosphatase</fullName>
    </submittedName>
</protein>
<dbReference type="Gene3D" id="1.10.150.240">
    <property type="entry name" value="Putative phosphatase, domain 2"/>
    <property type="match status" value="1"/>
</dbReference>
<reference evidence="3" key="1">
    <citation type="submission" date="2023-07" db="EMBL/GenBank/DDBJ databases">
        <title>30 novel species of actinomycetes from the DSMZ collection.</title>
        <authorList>
            <person name="Nouioui I."/>
        </authorList>
    </citation>
    <scope>NUCLEOTIDE SEQUENCE [LARGE SCALE GENOMIC DNA]</scope>
    <source>
        <strain evidence="3">DSM 44917</strain>
    </source>
</reference>
<dbReference type="InterPro" id="IPR006439">
    <property type="entry name" value="HAD-SF_hydro_IA"/>
</dbReference>
<dbReference type="SFLD" id="SFLDG01129">
    <property type="entry name" value="C1.5:_HAD__Beta-PGM__Phosphata"/>
    <property type="match status" value="1"/>
</dbReference>
<dbReference type="Proteomes" id="UP001183388">
    <property type="component" value="Unassembled WGS sequence"/>
</dbReference>
<dbReference type="InterPro" id="IPR052898">
    <property type="entry name" value="ACAD10-like"/>
</dbReference>
<keyword evidence="3" id="KW-1185">Reference proteome</keyword>
<dbReference type="PANTHER" id="PTHR47829:SF1">
    <property type="entry name" value="HAD FAMILY PHOSPHATASE"/>
    <property type="match status" value="1"/>
</dbReference>
<dbReference type="InterPro" id="IPR023198">
    <property type="entry name" value="PGP-like_dom2"/>
</dbReference>
<dbReference type="Gene3D" id="3.40.50.1000">
    <property type="entry name" value="HAD superfamily/HAD-like"/>
    <property type="match status" value="1"/>
</dbReference>
<dbReference type="NCBIfam" id="TIGR01509">
    <property type="entry name" value="HAD-SF-IA-v3"/>
    <property type="match status" value="1"/>
</dbReference>
<dbReference type="PRINTS" id="PR00413">
    <property type="entry name" value="HADHALOGNASE"/>
</dbReference>
<proteinExistence type="predicted"/>
<feature type="compositionally biased region" description="Low complexity" evidence="1">
    <location>
        <begin position="232"/>
        <end position="241"/>
    </location>
</feature>
<sequence>MIPPGAPITTLVVDYGGVLTNPLLETYQSFAEDTGIPLETIAAAFAAATERHGATPMADLETGAISEEAMVARIAAELPPEVKGAGSAAELLGGRPFGELWFRGRTANPEMVALLRVVRATGRPVALLTNNVLEWRPRWRATLPVDELFDLVVDSSEEGVRKPDPEIYRRLLTRLGADPGRCLFVDDTAENLGPAAELGMHTLLFHNSAQAVKDVAVRLDLDPAAVEAALHAQADPQTGPQAGPPQAPKDPKESGR</sequence>
<dbReference type="CDD" id="cd02603">
    <property type="entry name" value="HAD_sEH-N_like"/>
    <property type="match status" value="1"/>
</dbReference>
<accession>A0ABU2L729</accession>
<dbReference type="PANTHER" id="PTHR47829">
    <property type="entry name" value="HYDROLASE, PUTATIVE (AFU_ORTHOLOGUE AFUA_1G12880)-RELATED"/>
    <property type="match status" value="1"/>
</dbReference>
<evidence type="ECO:0000313" key="2">
    <source>
        <dbReference type="EMBL" id="MDT0307367.1"/>
    </source>
</evidence>
<evidence type="ECO:0000256" key="1">
    <source>
        <dbReference type="SAM" id="MobiDB-lite"/>
    </source>
</evidence>
<dbReference type="Pfam" id="PF00702">
    <property type="entry name" value="Hydrolase"/>
    <property type="match status" value="1"/>
</dbReference>
<dbReference type="InterPro" id="IPR023214">
    <property type="entry name" value="HAD_sf"/>
</dbReference>
<name>A0ABU2L729_9ACTN</name>
<feature type="region of interest" description="Disordered" evidence="1">
    <location>
        <begin position="229"/>
        <end position="256"/>
    </location>
</feature>
<dbReference type="SUPFAM" id="SSF56784">
    <property type="entry name" value="HAD-like"/>
    <property type="match status" value="1"/>
</dbReference>
<comment type="caution">
    <text evidence="2">The sequence shown here is derived from an EMBL/GenBank/DDBJ whole genome shotgun (WGS) entry which is preliminary data.</text>
</comment>
<dbReference type="EMBL" id="JAVREN010000011">
    <property type="protein sequence ID" value="MDT0307367.1"/>
    <property type="molecule type" value="Genomic_DNA"/>
</dbReference>
<gene>
    <name evidence="2" type="ORF">RM780_10375</name>
</gene>
<evidence type="ECO:0000313" key="3">
    <source>
        <dbReference type="Proteomes" id="UP001183388"/>
    </source>
</evidence>
<dbReference type="SFLD" id="SFLDS00003">
    <property type="entry name" value="Haloacid_Dehalogenase"/>
    <property type="match status" value="1"/>
</dbReference>
<organism evidence="2 3">
    <name type="scientific">Streptomyces boetiae</name>
    <dbReference type="NCBI Taxonomy" id="3075541"/>
    <lineage>
        <taxon>Bacteria</taxon>
        <taxon>Bacillati</taxon>
        <taxon>Actinomycetota</taxon>
        <taxon>Actinomycetes</taxon>
        <taxon>Kitasatosporales</taxon>
        <taxon>Streptomycetaceae</taxon>
        <taxon>Streptomyces</taxon>
    </lineage>
</organism>
<dbReference type="RefSeq" id="WP_311630312.1">
    <property type="nucleotide sequence ID" value="NZ_JAVREN010000011.1"/>
</dbReference>